<reference evidence="1 2" key="1">
    <citation type="journal article" date="2019" name="Genome Biol. Evol.">
        <title>The Rhododendron genome and chromosomal organization provide insight into shared whole-genome duplications across the heath family (Ericaceae).</title>
        <authorList>
            <person name="Soza V.L."/>
            <person name="Lindsley D."/>
            <person name="Waalkes A."/>
            <person name="Ramage E."/>
            <person name="Patwardhan R.P."/>
            <person name="Burton J.N."/>
            <person name="Adey A."/>
            <person name="Kumar A."/>
            <person name="Qiu R."/>
            <person name="Shendure J."/>
            <person name="Hall B."/>
        </authorList>
    </citation>
    <scope>NUCLEOTIDE SEQUENCE [LARGE SCALE GENOMIC DNA]</scope>
    <source>
        <strain evidence="1">RSF 1966-606</strain>
    </source>
</reference>
<comment type="caution">
    <text evidence="1">The sequence shown here is derived from an EMBL/GenBank/DDBJ whole genome shotgun (WGS) entry which is preliminary data.</text>
</comment>
<accession>A0A6A4LFZ7</accession>
<dbReference type="OrthoDB" id="6133291at2759"/>
<dbReference type="PANTHER" id="PTHR47626:SF1">
    <property type="entry name" value="STERILE ALPHA MOTIF (SAM) DOMAIN-CONTAINING PROTEIN"/>
    <property type="match status" value="1"/>
</dbReference>
<sequence>MKSTLNHCAYSCERIATVSTDIYFFFPVACLKGDQKVRRPWWAPPCLSVVFVKAAKRNRHARVVSLKLEP</sequence>
<dbReference type="PANTHER" id="PTHR47626">
    <property type="entry name" value="STERILE ALPHA MOTIF (SAM) DOMAIN-CONTAINING PROTEIN"/>
    <property type="match status" value="1"/>
</dbReference>
<protein>
    <submittedName>
        <fullName evidence="1">Uncharacterized protein</fullName>
    </submittedName>
</protein>
<evidence type="ECO:0000313" key="2">
    <source>
        <dbReference type="Proteomes" id="UP000428333"/>
    </source>
</evidence>
<proteinExistence type="predicted"/>
<gene>
    <name evidence="1" type="ORF">C3L33_11792</name>
</gene>
<dbReference type="AlphaFoldDB" id="A0A6A4LFZ7"/>
<keyword evidence="2" id="KW-1185">Reference proteome</keyword>
<name>A0A6A4LFZ7_9ERIC</name>
<dbReference type="EMBL" id="QEFC01001736">
    <property type="protein sequence ID" value="KAE9456292.1"/>
    <property type="molecule type" value="Genomic_DNA"/>
</dbReference>
<evidence type="ECO:0000313" key="1">
    <source>
        <dbReference type="EMBL" id="KAE9456292.1"/>
    </source>
</evidence>
<feature type="non-terminal residue" evidence="1">
    <location>
        <position position="1"/>
    </location>
</feature>
<organism evidence="1 2">
    <name type="scientific">Rhododendron williamsianum</name>
    <dbReference type="NCBI Taxonomy" id="262921"/>
    <lineage>
        <taxon>Eukaryota</taxon>
        <taxon>Viridiplantae</taxon>
        <taxon>Streptophyta</taxon>
        <taxon>Embryophyta</taxon>
        <taxon>Tracheophyta</taxon>
        <taxon>Spermatophyta</taxon>
        <taxon>Magnoliopsida</taxon>
        <taxon>eudicotyledons</taxon>
        <taxon>Gunneridae</taxon>
        <taxon>Pentapetalae</taxon>
        <taxon>asterids</taxon>
        <taxon>Ericales</taxon>
        <taxon>Ericaceae</taxon>
        <taxon>Ericoideae</taxon>
        <taxon>Rhodoreae</taxon>
        <taxon>Rhododendron</taxon>
    </lineage>
</organism>
<dbReference type="Proteomes" id="UP000428333">
    <property type="component" value="Linkage Group LG07"/>
</dbReference>